<evidence type="ECO:0008006" key="3">
    <source>
        <dbReference type="Google" id="ProtNLM"/>
    </source>
</evidence>
<sequence>MFIYLSVDLIVCHPKNRARNQRGIIKNIRDGTFEYESKGQVLTNWAQYDQAQIHEMANYLDNIRDLVEEADKRIKERTPPGKRGPGRPPIDSADIAKALLLQTYIESSNRVAEGFLLLFREKLNISRHFSYKTIERGYDREPVNKILDEIVVITNESVESKETTFSFDGTGFSASNKENYADKRQKQNSKKNYKKSKSASNGQADDSFPESNSTTKKGFSYAVMGIGVQYKLISGISIARITQLGKLRCFQRLPDQTLGLPSQSGERPWRWYLRVSMDYQSGFGKSRHTILSTT</sequence>
<dbReference type="AlphaFoldDB" id="A0A7G9YIR7"/>
<name>A0A7G9YIR7_9EURY</name>
<dbReference type="EMBL" id="MT631282">
    <property type="protein sequence ID" value="QNO47901.1"/>
    <property type="molecule type" value="Genomic_DNA"/>
</dbReference>
<evidence type="ECO:0000256" key="1">
    <source>
        <dbReference type="SAM" id="MobiDB-lite"/>
    </source>
</evidence>
<gene>
    <name evidence="2" type="ORF">LLFONJKP_00022</name>
</gene>
<evidence type="ECO:0000313" key="2">
    <source>
        <dbReference type="EMBL" id="QNO47901.1"/>
    </source>
</evidence>
<feature type="region of interest" description="Disordered" evidence="1">
    <location>
        <begin position="176"/>
        <end position="213"/>
    </location>
</feature>
<accession>A0A7G9YIR7</accession>
<feature type="compositionally biased region" description="Basic residues" evidence="1">
    <location>
        <begin position="186"/>
        <end position="197"/>
    </location>
</feature>
<reference evidence="2" key="1">
    <citation type="submission" date="2020-06" db="EMBL/GenBank/DDBJ databases">
        <title>Unique genomic features of the anaerobic methanotrophic archaea.</title>
        <authorList>
            <person name="Chadwick G.L."/>
            <person name="Skennerton C.T."/>
            <person name="Laso-Perez R."/>
            <person name="Leu A.O."/>
            <person name="Speth D.R."/>
            <person name="Yu H."/>
            <person name="Morgan-Lang C."/>
            <person name="Hatzenpichler R."/>
            <person name="Goudeau D."/>
            <person name="Malmstrom R."/>
            <person name="Brazelton W.J."/>
            <person name="Woyke T."/>
            <person name="Hallam S.J."/>
            <person name="Tyson G.W."/>
            <person name="Wegener G."/>
            <person name="Boetius A."/>
            <person name="Orphan V."/>
        </authorList>
    </citation>
    <scope>NUCLEOTIDE SEQUENCE</scope>
</reference>
<protein>
    <recommendedName>
        <fullName evidence="3">Transposase InsH N-terminal domain-containing protein</fullName>
    </recommendedName>
</protein>
<proteinExistence type="predicted"/>
<organism evidence="2">
    <name type="scientific">Candidatus Methanogaster sp. ANME-2c ERB4</name>
    <dbReference type="NCBI Taxonomy" id="2759911"/>
    <lineage>
        <taxon>Archaea</taxon>
        <taxon>Methanobacteriati</taxon>
        <taxon>Methanobacteriota</taxon>
        <taxon>Stenosarchaea group</taxon>
        <taxon>Methanomicrobia</taxon>
        <taxon>Methanosarcinales</taxon>
        <taxon>ANME-2 cluster</taxon>
        <taxon>Candidatus Methanogasteraceae</taxon>
        <taxon>Candidatus Methanogaster</taxon>
    </lineage>
</organism>